<protein>
    <submittedName>
        <fullName evidence="3">Jg3501 protein</fullName>
    </submittedName>
</protein>
<evidence type="ECO:0000259" key="2">
    <source>
        <dbReference type="PROSITE" id="PS00028"/>
    </source>
</evidence>
<feature type="compositionally biased region" description="Polar residues" evidence="1">
    <location>
        <begin position="235"/>
        <end position="245"/>
    </location>
</feature>
<dbReference type="PROSITE" id="PS00028">
    <property type="entry name" value="ZINC_FINGER_C2H2_1"/>
    <property type="match status" value="2"/>
</dbReference>
<sequence>MTSAAIRETFGVRSRNSNFSELCAFFTLTVTENNVTKPACMPSHSKNRPVSCNVLKMDTMDILSVLKKYGVGRRKLADELFSSDQPPPRLGIYDEDEENPCHTVTLTQCTVPGCNFTADTILHFENHYNSTHRYSCAKCKKVLPSPHLLDLHIQEQHDSFFAVMAVKKPSYCCYIEECKEKFMNAEDRLNHCVKIHKLPKDFRFDYKPKQKTKKKKSQPKMETDQTGTIHKEQKFNFTNSRQKGFSYSGKKFTKEQESSASVDMDAIMTDLKDNLPHC</sequence>
<dbReference type="InterPro" id="IPR013087">
    <property type="entry name" value="Znf_C2H2_type"/>
</dbReference>
<dbReference type="SMART" id="SM00355">
    <property type="entry name" value="ZnF_C2H2"/>
    <property type="match status" value="3"/>
</dbReference>
<dbReference type="PANTHER" id="PTHR21354:SF0">
    <property type="entry name" value="ZINC FINGER PROTEIN 511"/>
    <property type="match status" value="1"/>
</dbReference>
<evidence type="ECO:0000256" key="1">
    <source>
        <dbReference type="SAM" id="MobiDB-lite"/>
    </source>
</evidence>
<dbReference type="PANTHER" id="PTHR21354">
    <property type="entry name" value="ZINC FINGER PROTEIN 511"/>
    <property type="match status" value="1"/>
</dbReference>
<feature type="compositionally biased region" description="Basic residues" evidence="1">
    <location>
        <begin position="209"/>
        <end position="218"/>
    </location>
</feature>
<proteinExistence type="predicted"/>
<dbReference type="InterPro" id="IPR039258">
    <property type="entry name" value="ZNF511"/>
</dbReference>
<name>A0A8S4R647_9NEOP</name>
<feature type="region of interest" description="Disordered" evidence="1">
    <location>
        <begin position="208"/>
        <end position="263"/>
    </location>
</feature>
<feature type="domain" description="C2H2-type" evidence="2">
    <location>
        <begin position="173"/>
        <end position="196"/>
    </location>
</feature>
<evidence type="ECO:0000313" key="4">
    <source>
        <dbReference type="Proteomes" id="UP000838756"/>
    </source>
</evidence>
<feature type="compositionally biased region" description="Basic and acidic residues" evidence="1">
    <location>
        <begin position="219"/>
        <end position="234"/>
    </location>
</feature>
<accession>A0A8S4R647</accession>
<feature type="domain" description="C2H2-type" evidence="2">
    <location>
        <begin position="136"/>
        <end position="157"/>
    </location>
</feature>
<dbReference type="Proteomes" id="UP000838756">
    <property type="component" value="Unassembled WGS sequence"/>
</dbReference>
<reference evidence="3" key="1">
    <citation type="submission" date="2022-03" db="EMBL/GenBank/DDBJ databases">
        <authorList>
            <person name="Lindestad O."/>
        </authorList>
    </citation>
    <scope>NUCLEOTIDE SEQUENCE</scope>
</reference>
<evidence type="ECO:0000313" key="3">
    <source>
        <dbReference type="EMBL" id="CAH2232009.1"/>
    </source>
</evidence>
<dbReference type="AlphaFoldDB" id="A0A8S4R647"/>
<dbReference type="EMBL" id="CAKXAJ010024861">
    <property type="protein sequence ID" value="CAH2232009.1"/>
    <property type="molecule type" value="Genomic_DNA"/>
</dbReference>
<dbReference type="OrthoDB" id="18440at2759"/>
<gene>
    <name evidence="3" type="primary">jg3501</name>
    <name evidence="3" type="ORF">PAEG_LOCUS10356</name>
</gene>
<comment type="caution">
    <text evidence="3">The sequence shown here is derived from an EMBL/GenBank/DDBJ whole genome shotgun (WGS) entry which is preliminary data.</text>
</comment>
<keyword evidence="4" id="KW-1185">Reference proteome</keyword>
<organism evidence="3 4">
    <name type="scientific">Pararge aegeria aegeria</name>
    <dbReference type="NCBI Taxonomy" id="348720"/>
    <lineage>
        <taxon>Eukaryota</taxon>
        <taxon>Metazoa</taxon>
        <taxon>Ecdysozoa</taxon>
        <taxon>Arthropoda</taxon>
        <taxon>Hexapoda</taxon>
        <taxon>Insecta</taxon>
        <taxon>Pterygota</taxon>
        <taxon>Neoptera</taxon>
        <taxon>Endopterygota</taxon>
        <taxon>Lepidoptera</taxon>
        <taxon>Glossata</taxon>
        <taxon>Ditrysia</taxon>
        <taxon>Papilionoidea</taxon>
        <taxon>Nymphalidae</taxon>
        <taxon>Satyrinae</taxon>
        <taxon>Satyrini</taxon>
        <taxon>Parargina</taxon>
        <taxon>Pararge</taxon>
    </lineage>
</organism>